<dbReference type="Gramene" id="ERM98826">
    <property type="protein sequence ID" value="ERM98826"/>
    <property type="gene ID" value="AMTR_s00093p00150390"/>
</dbReference>
<proteinExistence type="predicted"/>
<organism evidence="1 2">
    <name type="scientific">Amborella trichopoda</name>
    <dbReference type="NCBI Taxonomy" id="13333"/>
    <lineage>
        <taxon>Eukaryota</taxon>
        <taxon>Viridiplantae</taxon>
        <taxon>Streptophyta</taxon>
        <taxon>Embryophyta</taxon>
        <taxon>Tracheophyta</taxon>
        <taxon>Spermatophyta</taxon>
        <taxon>Magnoliopsida</taxon>
        <taxon>Amborellales</taxon>
        <taxon>Amborellaceae</taxon>
        <taxon>Amborella</taxon>
    </lineage>
</organism>
<evidence type="ECO:0000313" key="1">
    <source>
        <dbReference type="EMBL" id="ERM98826.1"/>
    </source>
</evidence>
<dbReference type="Proteomes" id="UP000017836">
    <property type="component" value="Unassembled WGS sequence"/>
</dbReference>
<reference evidence="2" key="1">
    <citation type="journal article" date="2013" name="Science">
        <title>The Amborella genome and the evolution of flowering plants.</title>
        <authorList>
            <consortium name="Amborella Genome Project"/>
        </authorList>
    </citation>
    <scope>NUCLEOTIDE SEQUENCE [LARGE SCALE GENOMIC DNA]</scope>
</reference>
<name>W1NPS2_AMBTC</name>
<dbReference type="AlphaFoldDB" id="W1NPS2"/>
<accession>W1NPS2</accession>
<gene>
    <name evidence="1" type="ORF">AMTR_s00093p00150390</name>
</gene>
<dbReference type="EMBL" id="KI395256">
    <property type="protein sequence ID" value="ERM98826.1"/>
    <property type="molecule type" value="Genomic_DNA"/>
</dbReference>
<sequence>MHESACIRRVRSGRWLVLDGKGIARCGNLWKIDTHDSRRGGRARQLWHRGAH</sequence>
<evidence type="ECO:0000313" key="2">
    <source>
        <dbReference type="Proteomes" id="UP000017836"/>
    </source>
</evidence>
<protein>
    <submittedName>
        <fullName evidence="1">Uncharacterized protein</fullName>
    </submittedName>
</protein>
<dbReference type="HOGENOM" id="CLU_3093552_0_0_1"/>
<keyword evidence="2" id="KW-1185">Reference proteome</keyword>
<feature type="non-terminal residue" evidence="1">
    <location>
        <position position="52"/>
    </location>
</feature>